<reference evidence="8" key="2">
    <citation type="submission" date="2015-04" db="UniProtKB">
        <authorList>
            <consortium name="EnsemblPlants"/>
        </authorList>
    </citation>
    <scope>IDENTIFICATION</scope>
</reference>
<evidence type="ECO:0008006" key="10">
    <source>
        <dbReference type="Google" id="ProtNLM"/>
    </source>
</evidence>
<proteinExistence type="inferred from homology"/>
<comment type="similarity">
    <text evidence="2">Belongs to the NRAMP (TC 2.A.55) family.</text>
</comment>
<keyword evidence="4 7" id="KW-1133">Transmembrane helix</keyword>
<evidence type="ECO:0000256" key="4">
    <source>
        <dbReference type="ARBA" id="ARBA00022989"/>
    </source>
</evidence>
<feature type="compositionally biased region" description="Basic and acidic residues" evidence="6">
    <location>
        <begin position="1"/>
        <end position="13"/>
    </location>
</feature>
<dbReference type="NCBIfam" id="NF037982">
    <property type="entry name" value="Nramp_1"/>
    <property type="match status" value="1"/>
</dbReference>
<evidence type="ECO:0000256" key="5">
    <source>
        <dbReference type="ARBA" id="ARBA00023136"/>
    </source>
</evidence>
<dbReference type="GO" id="GO:0034755">
    <property type="term" value="P:iron ion transmembrane transport"/>
    <property type="evidence" value="ECO:0007669"/>
    <property type="project" value="TreeGrafter"/>
</dbReference>
<dbReference type="Proteomes" id="UP000026961">
    <property type="component" value="Chromosome 1"/>
</dbReference>
<feature type="compositionally biased region" description="Low complexity" evidence="6">
    <location>
        <begin position="14"/>
        <end position="29"/>
    </location>
</feature>
<feature type="transmembrane region" description="Helical" evidence="7">
    <location>
        <begin position="354"/>
        <end position="375"/>
    </location>
</feature>
<evidence type="ECO:0000313" key="8">
    <source>
        <dbReference type="EnsemblPlants" id="OGLUM01G19810.1"/>
    </source>
</evidence>
<dbReference type="NCBIfam" id="TIGR01197">
    <property type="entry name" value="nramp"/>
    <property type="match status" value="1"/>
</dbReference>
<feature type="transmembrane region" description="Helical" evidence="7">
    <location>
        <begin position="254"/>
        <end position="276"/>
    </location>
</feature>
<keyword evidence="9" id="KW-1185">Reference proteome</keyword>
<evidence type="ECO:0000256" key="2">
    <source>
        <dbReference type="ARBA" id="ARBA00009965"/>
    </source>
</evidence>
<evidence type="ECO:0000256" key="3">
    <source>
        <dbReference type="ARBA" id="ARBA00022692"/>
    </source>
</evidence>
<evidence type="ECO:0000313" key="9">
    <source>
        <dbReference type="Proteomes" id="UP000026961"/>
    </source>
</evidence>
<dbReference type="GO" id="GO:0015086">
    <property type="term" value="F:cadmium ion transmembrane transporter activity"/>
    <property type="evidence" value="ECO:0007669"/>
    <property type="project" value="TreeGrafter"/>
</dbReference>
<evidence type="ECO:0000256" key="1">
    <source>
        <dbReference type="ARBA" id="ARBA00004141"/>
    </source>
</evidence>
<dbReference type="STRING" id="40148.A0A0D9Y981"/>
<evidence type="ECO:0000256" key="6">
    <source>
        <dbReference type="SAM" id="MobiDB-lite"/>
    </source>
</evidence>
<keyword evidence="5 7" id="KW-0472">Membrane</keyword>
<dbReference type="Pfam" id="PF01566">
    <property type="entry name" value="Nramp"/>
    <property type="match status" value="1"/>
</dbReference>
<dbReference type="EnsemblPlants" id="OGLUM01G19810.1">
    <property type="protein sequence ID" value="OGLUM01G19810.1"/>
    <property type="gene ID" value="OGLUM01G19810"/>
</dbReference>
<accession>A0A0D9Y981</accession>
<dbReference type="GO" id="GO:0005886">
    <property type="term" value="C:plasma membrane"/>
    <property type="evidence" value="ECO:0007669"/>
    <property type="project" value="TreeGrafter"/>
</dbReference>
<comment type="subcellular location">
    <subcellularLocation>
        <location evidence="1">Membrane</location>
        <topology evidence="1">Multi-pass membrane protein</topology>
    </subcellularLocation>
</comment>
<dbReference type="PANTHER" id="PTHR11706:SF47">
    <property type="entry name" value="METAL TRANSPORTER NRAMP4"/>
    <property type="match status" value="1"/>
</dbReference>
<organism evidence="8">
    <name type="scientific">Oryza glumipatula</name>
    <dbReference type="NCBI Taxonomy" id="40148"/>
    <lineage>
        <taxon>Eukaryota</taxon>
        <taxon>Viridiplantae</taxon>
        <taxon>Streptophyta</taxon>
        <taxon>Embryophyta</taxon>
        <taxon>Tracheophyta</taxon>
        <taxon>Spermatophyta</taxon>
        <taxon>Magnoliopsida</taxon>
        <taxon>Liliopsida</taxon>
        <taxon>Poales</taxon>
        <taxon>Poaceae</taxon>
        <taxon>BOP clade</taxon>
        <taxon>Oryzoideae</taxon>
        <taxon>Oryzeae</taxon>
        <taxon>Oryzinae</taxon>
        <taxon>Oryza</taxon>
    </lineage>
</organism>
<feature type="transmembrane region" description="Helical" evidence="7">
    <location>
        <begin position="107"/>
        <end position="130"/>
    </location>
</feature>
<feature type="transmembrane region" description="Helical" evidence="7">
    <location>
        <begin position="209"/>
        <end position="226"/>
    </location>
</feature>
<feature type="transmembrane region" description="Helical" evidence="7">
    <location>
        <begin position="180"/>
        <end position="197"/>
    </location>
</feature>
<dbReference type="HAMAP" id="MF_00221">
    <property type="entry name" value="NRAMP"/>
    <property type="match status" value="1"/>
</dbReference>
<feature type="transmembrane region" description="Helical" evidence="7">
    <location>
        <begin position="387"/>
        <end position="410"/>
    </location>
</feature>
<reference evidence="8" key="1">
    <citation type="submission" date="2013-08" db="EMBL/GenBank/DDBJ databases">
        <title>Oryza genome evolution.</title>
        <authorList>
            <person name="Wing R.A."/>
            <person name="Panaud O."/>
            <person name="Oliveira A.C."/>
        </authorList>
    </citation>
    <scope>NUCLEOTIDE SEQUENCE</scope>
</reference>
<dbReference type="eggNOG" id="KOG1291">
    <property type="taxonomic scope" value="Eukaryota"/>
</dbReference>
<name>A0A0D9Y981_9ORYZ</name>
<keyword evidence="3 7" id="KW-0812">Transmembrane</keyword>
<feature type="transmembrane region" description="Helical" evidence="7">
    <location>
        <begin position="416"/>
        <end position="436"/>
    </location>
</feature>
<dbReference type="AlphaFoldDB" id="A0A0D9Y981"/>
<dbReference type="InterPro" id="IPR001046">
    <property type="entry name" value="NRAMP_fam"/>
</dbReference>
<dbReference type="PANTHER" id="PTHR11706">
    <property type="entry name" value="SOLUTE CARRIER PROTEIN FAMILY 11 MEMBER"/>
    <property type="match status" value="1"/>
</dbReference>
<feature type="transmembrane region" description="Helical" evidence="7">
    <location>
        <begin position="297"/>
        <end position="318"/>
    </location>
</feature>
<feature type="transmembrane region" description="Helical" evidence="7">
    <location>
        <begin position="489"/>
        <end position="514"/>
    </location>
</feature>
<sequence length="580" mass="62750">MEEGAKIGREHEQQQQQHGRVNGSGRVAAVGGGSGGGGDEIEIEVAAAAGASPSRQHGGLHGDVQAPTWKRFLAHVGPGFVISIAYLDPSNLQTDLVAGSSHRYSLLWVLLFGFIFVLTVQSLAANLGIITGRHLAELCMGEYPKYVKYCLWLLAELGVIAATIPGVLGTALAYNMLLHIPFWAGVLACGTCTFLILGLQGYGARKMEFTISVLMLVMATCFFMELGKVNPPAGGVIEGLFIPRPKGDYSTSDAVAMFGSLVVPHNLFLHSSLVLTRKMPYTSKGRKDASTFFLLENALALFIALLVNVAIVSISGTICANNLSFADTSTCSSLTLNSTYVLLKNILGKSSSTVYGVALLVSGQSCMVATSYAGQYIMQGFSGMRKCIIYLVAPCFTLLPSLIICSIGGTLRVHRIINIAAIVLSFVLPFALIPLIKFSSSCTNIGPYKNATSIIRIAWILSLVIIGINIYFFCTSFVAWLVHSDLPRVVNAIISSLVFPFMAAYIAALIYLAFRKVNLSDPFPTNSVSGEIEVQHIQIQEKQEDLDLTSTFAIEPVRWGQRHWNIPPSENLQYDVFKKL</sequence>
<feature type="region of interest" description="Disordered" evidence="6">
    <location>
        <begin position="1"/>
        <end position="37"/>
    </location>
</feature>
<feature type="transmembrane region" description="Helical" evidence="7">
    <location>
        <begin position="151"/>
        <end position="174"/>
    </location>
</feature>
<dbReference type="GO" id="GO:0005384">
    <property type="term" value="F:manganese ion transmembrane transporter activity"/>
    <property type="evidence" value="ECO:0007669"/>
    <property type="project" value="TreeGrafter"/>
</dbReference>
<evidence type="ECO:0000256" key="7">
    <source>
        <dbReference type="SAM" id="Phobius"/>
    </source>
</evidence>
<feature type="transmembrane region" description="Helical" evidence="7">
    <location>
        <begin position="457"/>
        <end position="483"/>
    </location>
</feature>
<protein>
    <recommendedName>
        <fullName evidence="10">Metal transporter</fullName>
    </recommendedName>
</protein>
<dbReference type="Gramene" id="OGLUM01G19810.1">
    <property type="protein sequence ID" value="OGLUM01G19810.1"/>
    <property type="gene ID" value="OGLUM01G19810"/>
</dbReference>
<reference evidence="8" key="3">
    <citation type="submission" date="2018-05" db="EMBL/GenBank/DDBJ databases">
        <title>OgluRS3 (Oryza glumaepatula Reference Sequence Version 3).</title>
        <authorList>
            <person name="Zhang J."/>
            <person name="Kudrna D."/>
            <person name="Lee S."/>
            <person name="Talag J."/>
            <person name="Welchert J."/>
            <person name="Wing R.A."/>
        </authorList>
    </citation>
    <scope>NUCLEOTIDE SEQUENCE [LARGE SCALE GENOMIC DNA]</scope>
</reference>
<dbReference type="PRINTS" id="PR00447">
    <property type="entry name" value="NATRESASSCMP"/>
</dbReference>